<keyword evidence="2" id="KW-1185">Reference proteome</keyword>
<accession>A0A832UZL9</accession>
<reference evidence="1 2" key="1">
    <citation type="journal article" name="Nat. Commun.">
        <title>Undinarchaeota illuminate DPANN phylogeny and the impact of gene transfer on archaeal evolution.</title>
        <authorList>
            <person name="Dombrowski N."/>
            <person name="Williams T.A."/>
            <person name="Sun J."/>
            <person name="Woodcroft B.J."/>
            <person name="Lee J.H."/>
            <person name="Minh B.Q."/>
            <person name="Rinke C."/>
            <person name="Spang A."/>
        </authorList>
    </citation>
    <scope>NUCLEOTIDE SEQUENCE [LARGE SCALE GENOMIC DNA]</scope>
    <source>
        <strain evidence="1">MAG_bin1129</strain>
    </source>
</reference>
<dbReference type="AlphaFoldDB" id="A0A832UZL9"/>
<sequence length="168" mass="19634">MQQIVDALGVSYGYEIYKVYEGAFSPIDLRSMYYHLRKGVELDEFALVGMKEEKGAFTWGDFSLRRYYVLGPAAEEKANDDLHIIVKTLGLGYREPKDYVDWVKFLKEKAQQWRQEFVVITKTKKPNLNMLEGLDKKIISAVGWFRGKKIEVKELDSLHLEIERFLTN</sequence>
<dbReference type="EMBL" id="DVAB01000016">
    <property type="protein sequence ID" value="HIK00229.1"/>
    <property type="molecule type" value="Genomic_DNA"/>
</dbReference>
<gene>
    <name evidence="1" type="ORF">H1016_01680</name>
</gene>
<dbReference type="Proteomes" id="UP000646946">
    <property type="component" value="Unassembled WGS sequence"/>
</dbReference>
<proteinExistence type="predicted"/>
<protein>
    <submittedName>
        <fullName evidence="1">Uncharacterized protein</fullName>
    </submittedName>
</protein>
<evidence type="ECO:0000313" key="1">
    <source>
        <dbReference type="EMBL" id="HIK00229.1"/>
    </source>
</evidence>
<organism evidence="1 2">
    <name type="scientific">Candidatus Naiadarchaeum limnaeum</name>
    <dbReference type="NCBI Taxonomy" id="2756139"/>
    <lineage>
        <taxon>Archaea</taxon>
        <taxon>Candidatus Undinarchaeota</taxon>
        <taxon>Candidatus Undinarchaeia</taxon>
        <taxon>Candidatus Naiadarchaeales</taxon>
        <taxon>Candidatus Naiadarchaeaceae</taxon>
        <taxon>Candidatus Naiadarchaeum</taxon>
    </lineage>
</organism>
<evidence type="ECO:0000313" key="2">
    <source>
        <dbReference type="Proteomes" id="UP000646946"/>
    </source>
</evidence>
<comment type="caution">
    <text evidence="1">The sequence shown here is derived from an EMBL/GenBank/DDBJ whole genome shotgun (WGS) entry which is preliminary data.</text>
</comment>
<name>A0A832UZL9_9ARCH</name>